<feature type="transmembrane region" description="Helical" evidence="2">
    <location>
        <begin position="201"/>
        <end position="222"/>
    </location>
</feature>
<evidence type="ECO:0000256" key="1">
    <source>
        <dbReference type="SAM" id="MobiDB-lite"/>
    </source>
</evidence>
<organism evidence="4">
    <name type="scientific">uncultured marine thaumarchaeote KM3_28_B05</name>
    <dbReference type="NCBI Taxonomy" id="1456111"/>
    <lineage>
        <taxon>Archaea</taxon>
        <taxon>Nitrososphaerota</taxon>
        <taxon>environmental samples</taxon>
    </lineage>
</organism>
<protein>
    <submittedName>
        <fullName evidence="4">Ig domain-containing protein</fullName>
    </submittedName>
</protein>
<feature type="region of interest" description="Disordered" evidence="1">
    <location>
        <begin position="73"/>
        <end position="97"/>
    </location>
</feature>
<dbReference type="Pfam" id="PF13240">
    <property type="entry name" value="Zn_Ribbon_1"/>
    <property type="match status" value="1"/>
</dbReference>
<accession>A0A075GWT0</accession>
<evidence type="ECO:0000259" key="3">
    <source>
        <dbReference type="Pfam" id="PF13240"/>
    </source>
</evidence>
<dbReference type="InterPro" id="IPR026870">
    <property type="entry name" value="Zinc_ribbon_dom"/>
</dbReference>
<keyword evidence="2" id="KW-0472">Membrane</keyword>
<name>A0A075GWT0_9ARCH</name>
<feature type="domain" description="Zinc-ribbon" evidence="3">
    <location>
        <begin position="112"/>
        <end position="132"/>
    </location>
</feature>
<dbReference type="EMBL" id="KF900826">
    <property type="protein sequence ID" value="AIF08296.1"/>
    <property type="molecule type" value="Genomic_DNA"/>
</dbReference>
<reference evidence="4" key="1">
    <citation type="journal article" date="2014" name="Genome Biol. Evol.">
        <title>Pangenome evidence for extensive interdomain horizontal transfer affecting lineage core and shell genes in uncultured planktonic thaumarchaeota and euryarchaeota.</title>
        <authorList>
            <person name="Deschamps P."/>
            <person name="Zivanovic Y."/>
            <person name="Moreira D."/>
            <person name="Rodriguez-Valera F."/>
            <person name="Lopez-Garcia P."/>
        </authorList>
    </citation>
    <scope>NUCLEOTIDE SEQUENCE</scope>
</reference>
<dbReference type="AlphaFoldDB" id="A0A075GWT0"/>
<feature type="compositionally biased region" description="Basic and acidic residues" evidence="1">
    <location>
        <begin position="80"/>
        <end position="97"/>
    </location>
</feature>
<keyword evidence="2" id="KW-1133">Transmembrane helix</keyword>
<proteinExistence type="predicted"/>
<keyword evidence="2" id="KW-0812">Transmembrane</keyword>
<evidence type="ECO:0000313" key="4">
    <source>
        <dbReference type="EMBL" id="AIF08296.1"/>
    </source>
</evidence>
<evidence type="ECO:0000256" key="2">
    <source>
        <dbReference type="SAM" id="Phobius"/>
    </source>
</evidence>
<sequence length="344" mass="39191">MSDSTIDDALRLLEFGKGNPDRLKLIIETFEKRSLIPLQDRKYVEALVQQYLTPRHRIKIKKIEPIKKEPSITPRTLKSTKPEFSFEKDTDASNDKIDLGRSELDSQTSRICPECGSQNSASNNFCNNCGSRITKSDTDITKSAPSTIIKNESEFEKYEREYLEREGAKPDESAKETGVEEKFVEYIEAKPRIGKKSNKKFVGIGIGILALIVIAGGGATMIGDTDFSTTEVDERLTCDNSIVLVSATKIPGFPDPEKDLQYYLDRYSNEPNYKDWFDRNFPDQTIQDVLVSQTSVPVPTNIPGFPDPEKDLQYYLDRYNDEPNYRDWFDRNFPDQTIQTVVCS</sequence>